<protein>
    <submittedName>
        <fullName evidence="1">Uncharacterized protein</fullName>
    </submittedName>
</protein>
<reference evidence="1 2" key="1">
    <citation type="submission" date="2014-06" db="EMBL/GenBank/DDBJ databases">
        <title>Whole Genome Sequences of Three Symbiotic Endozoicomonas Bacteria.</title>
        <authorList>
            <person name="Neave M.J."/>
            <person name="Apprill A."/>
            <person name="Voolstra C.R."/>
        </authorList>
    </citation>
    <scope>NUCLEOTIDE SEQUENCE [LARGE SCALE GENOMIC DNA]</scope>
    <source>
        <strain evidence="1 2">DSM 22380</strain>
    </source>
</reference>
<gene>
    <name evidence="1" type="ORF">GV64_06100</name>
</gene>
<dbReference type="AlphaFoldDB" id="A0A081K879"/>
<keyword evidence="2" id="KW-1185">Reference proteome</keyword>
<proteinExistence type="predicted"/>
<sequence>MCPYIEKTPVGVYMQNQESPKQFNRLMLDVLSRVASHAPGLLLAYYQHGIAYNLLVPLAGFALWDVGISVGNYLRPDRVTPDSATPGFLVDFLGSAYQSIYGIAVAASTAAQFKAGLIFPALFAWKYLTRAQTVNIADIAYYRNRIAFKSAPANSLVNKIARYNGRLRMCTNVGSVNKASTNSLVQFVVDHKRDNVALMRHVYPRLDPCRNIEQLNDREQRTCHHILKVQNLYERIRKPNIRSRFKSSHRSARGVVATLIHQDLGLSMTLLRPQTNLVDEIFEDTLVSEDGWRMLEFSDYDDYQSTADLMNDYFQYLITVVGNKKYYIFLGMEVRPVVDDDGIMTNTLVYLSPFGSISQHPSMVAIPVEFNNREDVFRFAEALIGMFDGNRQRVLLFKIGPSEKISSLHDHAPVLDEEEGG</sequence>
<dbReference type="Proteomes" id="UP000027997">
    <property type="component" value="Unassembled WGS sequence"/>
</dbReference>
<dbReference type="EMBL" id="JOJP01000001">
    <property type="protein sequence ID" value="KEI70355.1"/>
    <property type="molecule type" value="Genomic_DNA"/>
</dbReference>
<evidence type="ECO:0000313" key="2">
    <source>
        <dbReference type="Proteomes" id="UP000027997"/>
    </source>
</evidence>
<name>A0A081K879_9GAMM</name>
<accession>A0A081K879</accession>
<comment type="caution">
    <text evidence="1">The sequence shown here is derived from an EMBL/GenBank/DDBJ whole genome shotgun (WGS) entry which is preliminary data.</text>
</comment>
<organism evidence="1 2">
    <name type="scientific">Endozoicomonas elysicola</name>
    <dbReference type="NCBI Taxonomy" id="305900"/>
    <lineage>
        <taxon>Bacteria</taxon>
        <taxon>Pseudomonadati</taxon>
        <taxon>Pseudomonadota</taxon>
        <taxon>Gammaproteobacteria</taxon>
        <taxon>Oceanospirillales</taxon>
        <taxon>Endozoicomonadaceae</taxon>
        <taxon>Endozoicomonas</taxon>
    </lineage>
</organism>
<evidence type="ECO:0000313" key="1">
    <source>
        <dbReference type="EMBL" id="KEI70355.1"/>
    </source>
</evidence>